<evidence type="ECO:0000313" key="3">
    <source>
        <dbReference type="Proteomes" id="UP000006066"/>
    </source>
</evidence>
<sequence>MAAPKAARSGLRLSGMSLGRVMGWESSDRRERLPADWPRIRREVLRAAGHRCQIRYADICIGMATEVDHVRYRDEESPLQASCRPCHARKSAMEGVAQRAKLRAMKKRPPPRHPGRRSN</sequence>
<dbReference type="CDD" id="cd00085">
    <property type="entry name" value="HNHc"/>
    <property type="match status" value="1"/>
</dbReference>
<keyword evidence="3" id="KW-1185">Reference proteome</keyword>
<feature type="region of interest" description="Disordered" evidence="1">
    <location>
        <begin position="92"/>
        <end position="119"/>
    </location>
</feature>
<protein>
    <submittedName>
        <fullName evidence="2">Putative WhiB/HNH protein</fullName>
    </submittedName>
</protein>
<accession>I3WU35</accession>
<proteinExistence type="predicted"/>
<feature type="compositionally biased region" description="Basic residues" evidence="1">
    <location>
        <begin position="100"/>
        <end position="119"/>
    </location>
</feature>
<dbReference type="InterPro" id="IPR003615">
    <property type="entry name" value="HNH_nuc"/>
</dbReference>
<gene>
    <name evidence="2" type="ORF">NEPAL_1</name>
</gene>
<dbReference type="Proteomes" id="UP000006066">
    <property type="component" value="Segment"/>
</dbReference>
<dbReference type="EMBL" id="JQ698665">
    <property type="protein sequence ID" value="AFL46506.1"/>
    <property type="molecule type" value="Genomic_DNA"/>
</dbReference>
<reference evidence="3" key="1">
    <citation type="submission" date="2012-02" db="EMBL/GenBank/DDBJ databases">
        <authorList>
            <person name="Bajgain P."/>
            <person name="Fisher J.N.B."/>
            <person name="Lunt B.L."/>
            <person name="Sheflo M.A."/>
            <person name="Brighton A.K."/>
            <person name="Adawi E.C."/>
            <person name="Christiansen M.R."/>
            <person name="Ferguson N.C."/>
            <person name="Gardner A.V."/>
            <person name="Irons D.L."/>
            <person name="Jensen J."/>
            <person name="Kennedy A."/>
            <person name="Lloyd J.S."/>
            <person name="Marlow S."/>
            <person name="Mason S.J."/>
            <person name="McCord T.M."/>
            <person name="Merrill B.D."/>
            <person name="Nelson E.P."/>
            <person name="Norton C.S."/>
            <person name="Pettersson S.M."/>
            <person name="Poe D.E."/>
            <person name="Russell R.C."/>
            <person name="Smith T.C."/>
            <person name="Sullivan S."/>
            <person name="Williams K.R."/>
            <person name="Burnett S.H."/>
            <person name="Breakwell D.P."/>
            <person name="Grose J.H."/>
        </authorList>
    </citation>
    <scope>NUCLEOTIDE SEQUENCE [LARGE SCALE GENOMIC DNA]</scope>
</reference>
<organism evidence="2 3">
    <name type="scientific">Mycobacterium phage Nepal</name>
    <dbReference type="NCBI Taxonomy" id="2927981"/>
    <lineage>
        <taxon>Viruses</taxon>
        <taxon>Duplodnaviria</taxon>
        <taxon>Heunggongvirae</taxon>
        <taxon>Uroviricota</taxon>
        <taxon>Caudoviricetes</taxon>
        <taxon>Fromanvirus</taxon>
        <taxon>Fromanvirus nepal</taxon>
    </lineage>
</organism>
<name>I3WU35_9CAUD</name>
<evidence type="ECO:0000256" key="1">
    <source>
        <dbReference type="SAM" id="MobiDB-lite"/>
    </source>
</evidence>
<evidence type="ECO:0000313" key="2">
    <source>
        <dbReference type="EMBL" id="AFL46506.1"/>
    </source>
</evidence>